<accession>A0A7I8WL99</accession>
<dbReference type="Pfam" id="PF01431">
    <property type="entry name" value="Peptidase_M13"/>
    <property type="match status" value="1"/>
</dbReference>
<dbReference type="GO" id="GO:0016485">
    <property type="term" value="P:protein processing"/>
    <property type="evidence" value="ECO:0007669"/>
    <property type="project" value="TreeGrafter"/>
</dbReference>
<comment type="similarity">
    <text evidence="1">Belongs to the peptidase M13 family.</text>
</comment>
<keyword evidence="2" id="KW-0732">Signal</keyword>
<dbReference type="EMBL" id="CAJFDI010000003">
    <property type="protein sequence ID" value="CAD5219947.1"/>
    <property type="molecule type" value="Genomic_DNA"/>
</dbReference>
<dbReference type="AlphaFoldDB" id="A0A7I8WL99"/>
<evidence type="ECO:0000256" key="2">
    <source>
        <dbReference type="SAM" id="SignalP"/>
    </source>
</evidence>
<name>A0A7I8WL99_BURXY</name>
<evidence type="ECO:0000256" key="1">
    <source>
        <dbReference type="ARBA" id="ARBA00007357"/>
    </source>
</evidence>
<evidence type="ECO:0000259" key="3">
    <source>
        <dbReference type="Pfam" id="PF01431"/>
    </source>
</evidence>
<dbReference type="GO" id="GO:0004222">
    <property type="term" value="F:metalloendopeptidase activity"/>
    <property type="evidence" value="ECO:0007669"/>
    <property type="project" value="InterPro"/>
</dbReference>
<dbReference type="GO" id="GO:0005886">
    <property type="term" value="C:plasma membrane"/>
    <property type="evidence" value="ECO:0007669"/>
    <property type="project" value="TreeGrafter"/>
</dbReference>
<proteinExistence type="inferred from homology"/>
<evidence type="ECO:0000313" key="5">
    <source>
        <dbReference type="Proteomes" id="UP000659654"/>
    </source>
</evidence>
<dbReference type="InterPro" id="IPR018497">
    <property type="entry name" value="Peptidase_M13_C"/>
</dbReference>
<feature type="chain" id="PRO_5035286416" evidence="2">
    <location>
        <begin position="19"/>
        <end position="591"/>
    </location>
</feature>
<dbReference type="SUPFAM" id="SSF55486">
    <property type="entry name" value="Metalloproteases ('zincins'), catalytic domain"/>
    <property type="match status" value="1"/>
</dbReference>
<protein>
    <submittedName>
        <fullName evidence="4">(pine wood nematode) hypothetical protein</fullName>
    </submittedName>
</protein>
<evidence type="ECO:0000313" key="4">
    <source>
        <dbReference type="EMBL" id="CAD5219947.1"/>
    </source>
</evidence>
<dbReference type="PANTHER" id="PTHR11733">
    <property type="entry name" value="ZINC METALLOPROTEASE FAMILY M13 NEPRILYSIN-RELATED"/>
    <property type="match status" value="1"/>
</dbReference>
<sequence length="591" mass="68879">MFVNFCLLLTLLTRTVENATLEEKVLFMGSMIDTSVRPCDDFWNYTGGKFDKTFFNGWRAGFYQSLLSDFGVSNQFASIRKIRQIYSNCNPQEFPLIAVEYTYEQTAEFLAREFHDVKFPVHMDQLRDNEKYAAILARVYKCLFERGSSVFRKIFDYHSISRIAFKEPENTGSGASKWAAYCAAAECQRPVGYPERYKYSPKLLNVSTQAFVNTVFGTAVNVSEFRYQSRSYLINNLFLEIFDNRKQYDTCEDYIILNFPLHTTKLMVDNIKRNWTVFQQLKDEYFTMVNLLLDEAKKFVRENKVMEKEAIEVLGDLLDQNKFLFVDHPIFDDENFERYTRDVLVELPQASRLVNSYRPILNYEREHGGKHVRLMTQVLNAMHTKTNQLNSFDFGIFLYPLYDVNWPPTLTLSGMGFVIAHEIGHTFLKAQNLSTSLYENYECIKKLYEGQCSPREPDFCIDPGMTYEENLADQIGIRWAYAAFKTYSLHKQLLPRTTSRVLNAMSDDQLFFLNLGQLMRFMTPTWDTYGDGDSHSPDVVRLYGTLSNFPAFANAYGCLANDTFVSKKPCPILLKETKEDKSLWYKYTRLP</sequence>
<dbReference type="EMBL" id="CAJFCV020000003">
    <property type="protein sequence ID" value="CAG9105606.1"/>
    <property type="molecule type" value="Genomic_DNA"/>
</dbReference>
<feature type="signal peptide" evidence="2">
    <location>
        <begin position="1"/>
        <end position="18"/>
    </location>
</feature>
<dbReference type="InterPro" id="IPR024079">
    <property type="entry name" value="MetalloPept_cat_dom_sf"/>
</dbReference>
<keyword evidence="5" id="KW-1185">Reference proteome</keyword>
<dbReference type="PANTHER" id="PTHR11733:SF167">
    <property type="entry name" value="FI17812P1-RELATED"/>
    <property type="match status" value="1"/>
</dbReference>
<dbReference type="Proteomes" id="UP000659654">
    <property type="component" value="Unassembled WGS sequence"/>
</dbReference>
<reference evidence="4" key="1">
    <citation type="submission" date="2020-09" db="EMBL/GenBank/DDBJ databases">
        <authorList>
            <person name="Kikuchi T."/>
        </authorList>
    </citation>
    <scope>NUCLEOTIDE SEQUENCE</scope>
    <source>
        <strain evidence="4">Ka4C1</strain>
    </source>
</reference>
<dbReference type="Gene3D" id="3.40.390.10">
    <property type="entry name" value="Collagenase (Catalytic Domain)"/>
    <property type="match status" value="1"/>
</dbReference>
<dbReference type="OrthoDB" id="6475849at2759"/>
<dbReference type="PROSITE" id="PS51885">
    <property type="entry name" value="NEPRILYSIN"/>
    <property type="match status" value="1"/>
</dbReference>
<dbReference type="Proteomes" id="UP000582659">
    <property type="component" value="Unassembled WGS sequence"/>
</dbReference>
<feature type="domain" description="Peptidase M13 C-terminal" evidence="3">
    <location>
        <begin position="380"/>
        <end position="570"/>
    </location>
</feature>
<dbReference type="InterPro" id="IPR000718">
    <property type="entry name" value="Peptidase_M13"/>
</dbReference>
<organism evidence="4 5">
    <name type="scientific">Bursaphelenchus xylophilus</name>
    <name type="common">Pinewood nematode worm</name>
    <name type="synonym">Aphelenchoides xylophilus</name>
    <dbReference type="NCBI Taxonomy" id="6326"/>
    <lineage>
        <taxon>Eukaryota</taxon>
        <taxon>Metazoa</taxon>
        <taxon>Ecdysozoa</taxon>
        <taxon>Nematoda</taxon>
        <taxon>Chromadorea</taxon>
        <taxon>Rhabditida</taxon>
        <taxon>Tylenchina</taxon>
        <taxon>Tylenchomorpha</taxon>
        <taxon>Aphelenchoidea</taxon>
        <taxon>Aphelenchoididae</taxon>
        <taxon>Bursaphelenchus</taxon>
    </lineage>
</organism>
<gene>
    <name evidence="4" type="ORF">BXYJ_LOCUS5933</name>
</gene>
<comment type="caution">
    <text evidence="4">The sequence shown here is derived from an EMBL/GenBank/DDBJ whole genome shotgun (WGS) entry which is preliminary data.</text>
</comment>